<evidence type="ECO:0000313" key="3">
    <source>
        <dbReference type="Proteomes" id="UP000501690"/>
    </source>
</evidence>
<name>A0A4D6LFC6_VIGUN</name>
<organism evidence="2 3">
    <name type="scientific">Vigna unguiculata</name>
    <name type="common">Cowpea</name>
    <dbReference type="NCBI Taxonomy" id="3917"/>
    <lineage>
        <taxon>Eukaryota</taxon>
        <taxon>Viridiplantae</taxon>
        <taxon>Streptophyta</taxon>
        <taxon>Embryophyta</taxon>
        <taxon>Tracheophyta</taxon>
        <taxon>Spermatophyta</taxon>
        <taxon>Magnoliopsida</taxon>
        <taxon>eudicotyledons</taxon>
        <taxon>Gunneridae</taxon>
        <taxon>Pentapetalae</taxon>
        <taxon>rosids</taxon>
        <taxon>fabids</taxon>
        <taxon>Fabales</taxon>
        <taxon>Fabaceae</taxon>
        <taxon>Papilionoideae</taxon>
        <taxon>50 kb inversion clade</taxon>
        <taxon>NPAAA clade</taxon>
        <taxon>indigoferoid/millettioid clade</taxon>
        <taxon>Phaseoleae</taxon>
        <taxon>Vigna</taxon>
    </lineage>
</organism>
<evidence type="ECO:0000256" key="1">
    <source>
        <dbReference type="SAM" id="MobiDB-lite"/>
    </source>
</evidence>
<protein>
    <submittedName>
        <fullName evidence="2">Uncharacterized protein</fullName>
    </submittedName>
</protein>
<evidence type="ECO:0000313" key="2">
    <source>
        <dbReference type="EMBL" id="QCD87200.1"/>
    </source>
</evidence>
<proteinExistence type="predicted"/>
<keyword evidence="3" id="KW-1185">Reference proteome</keyword>
<gene>
    <name evidence="2" type="ORF">DEO72_LG3g1734</name>
</gene>
<dbReference type="Proteomes" id="UP000501690">
    <property type="component" value="Linkage Group LG3"/>
</dbReference>
<dbReference type="EMBL" id="CP039347">
    <property type="protein sequence ID" value="QCD87200.1"/>
    <property type="molecule type" value="Genomic_DNA"/>
</dbReference>
<reference evidence="2 3" key="1">
    <citation type="submission" date="2019-04" db="EMBL/GenBank/DDBJ databases">
        <title>An improved genome assembly and genetic linkage map for asparagus bean, Vigna unguiculata ssp. sesquipedialis.</title>
        <authorList>
            <person name="Xia Q."/>
            <person name="Zhang R."/>
            <person name="Dong Y."/>
        </authorList>
    </citation>
    <scope>NUCLEOTIDE SEQUENCE [LARGE SCALE GENOMIC DNA]</scope>
    <source>
        <tissue evidence="2">Leaf</tissue>
    </source>
</reference>
<sequence>MAAPFARSPSRSTRGITVEIFVAAESHRHRNRGRESAPSPDLSFRRSSQRR</sequence>
<feature type="region of interest" description="Disordered" evidence="1">
    <location>
        <begin position="24"/>
        <end position="51"/>
    </location>
</feature>
<accession>A0A4D6LFC6</accession>
<dbReference type="AlphaFoldDB" id="A0A4D6LFC6"/>